<dbReference type="PANTHER" id="PTHR42885">
    <property type="entry name" value="HISTIDINOL-PHOSPHATE AMINOTRANSFERASE-RELATED"/>
    <property type="match status" value="1"/>
</dbReference>
<evidence type="ECO:0000259" key="10">
    <source>
        <dbReference type="Pfam" id="PF00155"/>
    </source>
</evidence>
<comment type="caution">
    <text evidence="11">The sequence shown here is derived from an EMBL/GenBank/DDBJ whole genome shotgun (WGS) entry which is preliminary data.</text>
</comment>
<dbReference type="CDD" id="cd00609">
    <property type="entry name" value="AAT_like"/>
    <property type="match status" value="1"/>
</dbReference>
<evidence type="ECO:0000256" key="9">
    <source>
        <dbReference type="ARBA" id="ARBA00048531"/>
    </source>
</evidence>
<dbReference type="GO" id="GO:0030170">
    <property type="term" value="F:pyridoxal phosphate binding"/>
    <property type="evidence" value="ECO:0007669"/>
    <property type="project" value="InterPro"/>
</dbReference>
<evidence type="ECO:0000256" key="1">
    <source>
        <dbReference type="ARBA" id="ARBA00001933"/>
    </source>
</evidence>
<evidence type="ECO:0000256" key="5">
    <source>
        <dbReference type="ARBA" id="ARBA00022573"/>
    </source>
</evidence>
<sequence>MEGLSHGGALDRAIAQHGGCRADWLDLSTGINPVPYPVPDIPTDVWHRLPDEGLVSECLAAARDFYRVPKNAGILAAPGTQAIIQWLPLLFNYLDDVCVVSPAYGEYARVFRNAGAHVTALGEMPGPEHTGGLLIFGQPNNPDGRQWPAEQASALSRNGFRMVVADEAFCDITPAHSLVPYSGKPGLLVLRSFGKFFGLAGMRLGFAIGDPDVIESLGLMLGPWAAPGPALHLATMAFRDGQWIDNTRARLGADRERLATIVQKSGMAVVGGTDLFVLANHDKASSIAGWLAEKHILVRSFEYNATWLRFGLPGSEDGFVRLESALAELALRTQ</sequence>
<keyword evidence="7 11" id="KW-0456">Lyase</keyword>
<reference evidence="11 12" key="1">
    <citation type="journal article" date="2015" name="Antonie Van Leeuwenhoek">
        <title>Oricola cellulosilytica gen. nov., sp. nov., a cellulose-degrading bacterium of the family Phyllobacteriaceae isolated from surface seashore water, and emended descriptions of Mesorhizobium loti and Phyllobacterium myrsinacearum.</title>
        <authorList>
            <person name="Hameed A."/>
            <person name="Shahina M."/>
            <person name="Lai W.A."/>
            <person name="Lin S.Y."/>
            <person name="Young L.S."/>
            <person name="Liu Y.C."/>
            <person name="Hsu Y.H."/>
            <person name="Young C.C."/>
        </authorList>
    </citation>
    <scope>NUCLEOTIDE SEQUENCE [LARGE SCALE GENOMIC DNA]</scope>
    <source>
        <strain evidence="11 12">KCTC 52183</strain>
    </source>
</reference>
<dbReference type="Gene3D" id="3.90.1150.10">
    <property type="entry name" value="Aspartate Aminotransferase, domain 1"/>
    <property type="match status" value="1"/>
</dbReference>
<dbReference type="InterPro" id="IPR005860">
    <property type="entry name" value="CobD"/>
</dbReference>
<dbReference type="SUPFAM" id="SSF53383">
    <property type="entry name" value="PLP-dependent transferases"/>
    <property type="match status" value="1"/>
</dbReference>
<evidence type="ECO:0000313" key="11">
    <source>
        <dbReference type="EMBL" id="TCD15006.1"/>
    </source>
</evidence>
<evidence type="ECO:0000313" key="12">
    <source>
        <dbReference type="Proteomes" id="UP000291301"/>
    </source>
</evidence>
<comment type="catalytic activity">
    <reaction evidence="9">
        <text>O-phospho-L-threonine + H(+) = (R)-1-aminopropan-2-yl phosphate + CO2</text>
        <dbReference type="Rhea" id="RHEA:11492"/>
        <dbReference type="ChEBI" id="CHEBI:15378"/>
        <dbReference type="ChEBI" id="CHEBI:16526"/>
        <dbReference type="ChEBI" id="CHEBI:58563"/>
        <dbReference type="ChEBI" id="CHEBI:58675"/>
        <dbReference type="EC" id="4.1.1.81"/>
    </reaction>
</comment>
<keyword evidence="12" id="KW-1185">Reference proteome</keyword>
<comment type="pathway">
    <text evidence="3">Cofactor biosynthesis; adenosylcobalamin biosynthesis.</text>
</comment>
<accession>A0A4R0PCJ6</accession>
<dbReference type="EC" id="4.1.1.81" evidence="4"/>
<organism evidence="11 12">
    <name type="scientific">Oricola cellulosilytica</name>
    <dbReference type="NCBI Taxonomy" id="1429082"/>
    <lineage>
        <taxon>Bacteria</taxon>
        <taxon>Pseudomonadati</taxon>
        <taxon>Pseudomonadota</taxon>
        <taxon>Alphaproteobacteria</taxon>
        <taxon>Hyphomicrobiales</taxon>
        <taxon>Ahrensiaceae</taxon>
        <taxon>Oricola</taxon>
    </lineage>
</organism>
<proteinExistence type="predicted"/>
<dbReference type="AlphaFoldDB" id="A0A4R0PCJ6"/>
<comment type="function">
    <text evidence="2">Decarboxylates L-threonine-O-3-phosphate to yield (R)-1-amino-2-propanol O-2-phosphate, the precursor for the linkage between the nucleotide loop and the corrin ring in cobalamin.</text>
</comment>
<keyword evidence="5" id="KW-0169">Cobalamin biosynthesis</keyword>
<keyword evidence="6" id="KW-0663">Pyridoxal phosphate</keyword>
<evidence type="ECO:0000256" key="4">
    <source>
        <dbReference type="ARBA" id="ARBA00012285"/>
    </source>
</evidence>
<dbReference type="GO" id="GO:0048472">
    <property type="term" value="F:threonine-phosphate decarboxylase activity"/>
    <property type="evidence" value="ECO:0007669"/>
    <property type="project" value="UniProtKB-EC"/>
</dbReference>
<evidence type="ECO:0000256" key="8">
    <source>
        <dbReference type="ARBA" id="ARBA00029996"/>
    </source>
</evidence>
<dbReference type="NCBIfam" id="TIGR01140">
    <property type="entry name" value="L_thr_O3P_dcar"/>
    <property type="match status" value="1"/>
</dbReference>
<dbReference type="Gene3D" id="3.40.640.10">
    <property type="entry name" value="Type I PLP-dependent aspartate aminotransferase-like (Major domain)"/>
    <property type="match status" value="1"/>
</dbReference>
<feature type="domain" description="Aminotransferase class I/classII large" evidence="10">
    <location>
        <begin position="59"/>
        <end position="314"/>
    </location>
</feature>
<dbReference type="Proteomes" id="UP000291301">
    <property type="component" value="Unassembled WGS sequence"/>
</dbReference>
<dbReference type="InterPro" id="IPR015422">
    <property type="entry name" value="PyrdxlP-dep_Trfase_small"/>
</dbReference>
<name>A0A4R0PCJ6_9HYPH</name>
<dbReference type="InterPro" id="IPR015421">
    <property type="entry name" value="PyrdxlP-dep_Trfase_major"/>
</dbReference>
<evidence type="ECO:0000256" key="2">
    <source>
        <dbReference type="ARBA" id="ARBA00003444"/>
    </source>
</evidence>
<evidence type="ECO:0000256" key="7">
    <source>
        <dbReference type="ARBA" id="ARBA00023239"/>
    </source>
</evidence>
<dbReference type="InterPro" id="IPR004838">
    <property type="entry name" value="NHTrfase_class1_PyrdxlP-BS"/>
</dbReference>
<dbReference type="RefSeq" id="WP_131566428.1">
    <property type="nucleotide sequence ID" value="NZ_JAINFK010000003.1"/>
</dbReference>
<dbReference type="InterPro" id="IPR015424">
    <property type="entry name" value="PyrdxlP-dep_Trfase"/>
</dbReference>
<dbReference type="PROSITE" id="PS00105">
    <property type="entry name" value="AA_TRANSFER_CLASS_1"/>
    <property type="match status" value="1"/>
</dbReference>
<evidence type="ECO:0000256" key="6">
    <source>
        <dbReference type="ARBA" id="ARBA00022898"/>
    </source>
</evidence>
<dbReference type="OrthoDB" id="9799304at2"/>
<comment type="cofactor">
    <cofactor evidence="1">
        <name>pyridoxal 5'-phosphate</name>
        <dbReference type="ChEBI" id="CHEBI:597326"/>
    </cofactor>
</comment>
<dbReference type="EMBL" id="SJST01000002">
    <property type="protein sequence ID" value="TCD15006.1"/>
    <property type="molecule type" value="Genomic_DNA"/>
</dbReference>
<dbReference type="UniPathway" id="UPA00148"/>
<dbReference type="Pfam" id="PF00155">
    <property type="entry name" value="Aminotran_1_2"/>
    <property type="match status" value="1"/>
</dbReference>
<dbReference type="InterPro" id="IPR004839">
    <property type="entry name" value="Aminotransferase_I/II_large"/>
</dbReference>
<protein>
    <recommendedName>
        <fullName evidence="4">threonine-phosphate decarboxylase</fullName>
        <ecNumber evidence="4">4.1.1.81</ecNumber>
    </recommendedName>
    <alternativeName>
        <fullName evidence="8">L-threonine-O-3-phosphate decarboxylase</fullName>
    </alternativeName>
</protein>
<evidence type="ECO:0000256" key="3">
    <source>
        <dbReference type="ARBA" id="ARBA00004953"/>
    </source>
</evidence>
<dbReference type="PANTHER" id="PTHR42885:SF1">
    <property type="entry name" value="THREONINE-PHOSPHATE DECARBOXYLASE"/>
    <property type="match status" value="1"/>
</dbReference>
<gene>
    <name evidence="11" type="ORF">E0D97_05500</name>
</gene>
<dbReference type="GO" id="GO:0009236">
    <property type="term" value="P:cobalamin biosynthetic process"/>
    <property type="evidence" value="ECO:0007669"/>
    <property type="project" value="UniProtKB-UniPathway"/>
</dbReference>